<name>A0A3B0X6X7_9ZZZZ</name>
<dbReference type="EMBL" id="UOFE01000028">
    <property type="protein sequence ID" value="VAW52506.1"/>
    <property type="molecule type" value="Genomic_DNA"/>
</dbReference>
<accession>A0A3B0X6X7</accession>
<sequence>MNVVIIDHKNWADVFKVRIMLKNYKCFTDILV</sequence>
<reference evidence="1" key="1">
    <citation type="submission" date="2018-06" db="EMBL/GenBank/DDBJ databases">
        <authorList>
            <person name="Zhirakovskaya E."/>
        </authorList>
    </citation>
    <scope>NUCLEOTIDE SEQUENCE</scope>
</reference>
<organism evidence="1">
    <name type="scientific">hydrothermal vent metagenome</name>
    <dbReference type="NCBI Taxonomy" id="652676"/>
    <lineage>
        <taxon>unclassified sequences</taxon>
        <taxon>metagenomes</taxon>
        <taxon>ecological metagenomes</taxon>
    </lineage>
</organism>
<gene>
    <name evidence="1" type="ORF">MNBD_GAMMA05-1101</name>
</gene>
<proteinExistence type="predicted"/>
<dbReference type="AlphaFoldDB" id="A0A3B0X6X7"/>
<evidence type="ECO:0000313" key="1">
    <source>
        <dbReference type="EMBL" id="VAW52506.1"/>
    </source>
</evidence>
<protein>
    <submittedName>
        <fullName evidence="1">Uncharacterized protein</fullName>
    </submittedName>
</protein>